<dbReference type="AlphaFoldDB" id="A0AAD9CUP2"/>
<sequence>MRSLGIFAATISLACTWVSASHQLVLDSPPSYQSPVQSSNIPDIEPFADTIISTLSASSQHTIFLRLLQRSKCVPLLAHIGNATIFAPTDEAWRAWFEQKTPTSSYDEPYLGWLGSLGLEEWMMEEHDVLSSRVSTGRSKEEEKWILDNQYWALRQHLLYHVLNYTVTPASLRAGKSDNVSTETTLLFPMAHEPKLPPTPPPGPPWLPRGGEGMLGGHGQRIRMAKAGSEQGGDRGRIGVDFNGVGGVEVWDGRGWSDDPKNTTASSLKKGGTTGARWTRNGVVIGVEGVLEPPPSLAEIIKSHPDLTYLSKLLSMNSPLPSPLPKDLDTSEHLTVFAPSNDAFDGVFDDIERGYLEGAFGGEGVGRIVGGGVVTSLGKDGVGWRDRWGKKGYEVESASGLGLLVEAPTNGSLIINGTEASTIDIFASNGVLHILPHLLLPHDFQLLNSAEKVLLSVNATRFVSLLRSANLSETYIGEPGKDKNDEDAWTILAPTDEVLDIMRKWHTYAAPSPHPVFEDKDDSSSVTYGNVVGSGEFAYEDASPLASLLQYHILPGRLTPADIKDGMLLGTELRTSGLRGGRQRLRVDVSDSLDRINWANVGQGEIRFGGVTVLGQPVKSGKSIIYLLSSLLSPPEDVLQTAVSDLQLSTFVAAVYAADLDRFVKKTPGVSYFMPRNRAFSNLGLGMKYLLLPEGKDELRKVIRYHVVDSIVYSGDMERGAKAYRTLEGGDIVVRRAKGRNASLTLSSPTRWEGYDSGEDLPSNGELRPAHIAKVDALTSTGVIHTVDSVVLPADVSLTIAKLIRGSQHRTMADLMIRAGLGWILEGREPTTDEVSESMLNGIVRSREDGEESGDRDSQPDIDSLAMPSYTVLVPTDKAFSRLNVTQYLNDKAALLDLLKLHIIPTQPNIPTTGSTKAPAEPPRDGQPLSMGDDLVYYTLLSDKSKYGDIAFRATGDNSYLVGIRGARRKTGNDAARVGDGGRASVRWRRSGRAGLSGLKKHKAEIPDGGEANDDNLDLWRGGLTLGGGVLVIDSVLVPFEPSWFNRWGWLVIMLAGVGVVMVVAAASFGWWWFTRGKNDEYEPLEGEEEE</sequence>
<gene>
    <name evidence="5" type="ORF">DB88DRAFT_495064</name>
</gene>
<proteinExistence type="predicted"/>
<feature type="domain" description="FAS1" evidence="4">
    <location>
        <begin position="294"/>
        <end position="439"/>
    </location>
</feature>
<dbReference type="PROSITE" id="PS50213">
    <property type="entry name" value="FAS1"/>
    <property type="match status" value="4"/>
</dbReference>
<evidence type="ECO:0000313" key="6">
    <source>
        <dbReference type="Proteomes" id="UP001182556"/>
    </source>
</evidence>
<protein>
    <recommendedName>
        <fullName evidence="4">FAS1 domain-containing protein</fullName>
    </recommendedName>
</protein>
<keyword evidence="6" id="KW-1185">Reference proteome</keyword>
<feature type="compositionally biased region" description="Pro residues" evidence="1">
    <location>
        <begin position="196"/>
        <end position="207"/>
    </location>
</feature>
<keyword evidence="2" id="KW-0812">Transmembrane</keyword>
<dbReference type="SUPFAM" id="SSF82153">
    <property type="entry name" value="FAS1 domain"/>
    <property type="match status" value="5"/>
</dbReference>
<feature type="chain" id="PRO_5042125183" description="FAS1 domain-containing protein" evidence="3">
    <location>
        <begin position="21"/>
        <end position="1091"/>
    </location>
</feature>
<comment type="caution">
    <text evidence="5">The sequence shown here is derived from an EMBL/GenBank/DDBJ whole genome shotgun (WGS) entry which is preliminary data.</text>
</comment>
<name>A0AAD9CUP2_PAPLA</name>
<dbReference type="PANTHER" id="PTHR10900">
    <property type="entry name" value="PERIOSTIN-RELATED"/>
    <property type="match status" value="1"/>
</dbReference>
<reference evidence="5" key="1">
    <citation type="submission" date="2023-02" db="EMBL/GenBank/DDBJ databases">
        <title>Identification and recombinant expression of a fungal hydrolase from Papiliotrema laurentii that hydrolyzes apple cutin and clears colloidal polyester polyurethane.</title>
        <authorList>
            <consortium name="DOE Joint Genome Institute"/>
            <person name="Roman V.A."/>
            <person name="Bojanowski C."/>
            <person name="Crable B.R."/>
            <person name="Wagner D.N."/>
            <person name="Hung C.S."/>
            <person name="Nadeau L.J."/>
            <person name="Schratz L."/>
            <person name="Haridas S."/>
            <person name="Pangilinan J."/>
            <person name="Lipzen A."/>
            <person name="Na H."/>
            <person name="Yan M."/>
            <person name="Ng V."/>
            <person name="Grigoriev I.V."/>
            <person name="Spatafora J.W."/>
            <person name="Barlow D."/>
            <person name="Biffinger J."/>
            <person name="Kelley-Loughnane N."/>
            <person name="Varaljay V.A."/>
            <person name="Crookes-Goodson W.J."/>
        </authorList>
    </citation>
    <scope>NUCLEOTIDE SEQUENCE</scope>
    <source>
        <strain evidence="5">5307AH</strain>
    </source>
</reference>
<dbReference type="InterPro" id="IPR050904">
    <property type="entry name" value="Adhesion/Biosynth-related"/>
</dbReference>
<dbReference type="Pfam" id="PF02469">
    <property type="entry name" value="Fasciclin"/>
    <property type="match status" value="3"/>
</dbReference>
<evidence type="ECO:0000313" key="5">
    <source>
        <dbReference type="EMBL" id="KAK1922442.1"/>
    </source>
</evidence>
<evidence type="ECO:0000256" key="3">
    <source>
        <dbReference type="SAM" id="SignalP"/>
    </source>
</evidence>
<keyword evidence="2" id="KW-0472">Membrane</keyword>
<keyword evidence="3" id="KW-0732">Signal</keyword>
<dbReference type="Proteomes" id="UP001182556">
    <property type="component" value="Unassembled WGS sequence"/>
</dbReference>
<feature type="domain" description="FAS1" evidence="4">
    <location>
        <begin position="48"/>
        <end position="163"/>
    </location>
</feature>
<dbReference type="SMART" id="SM00554">
    <property type="entry name" value="FAS1"/>
    <property type="match status" value="4"/>
</dbReference>
<evidence type="ECO:0000256" key="1">
    <source>
        <dbReference type="SAM" id="MobiDB-lite"/>
    </source>
</evidence>
<dbReference type="PANTHER" id="PTHR10900:SF77">
    <property type="entry name" value="FI19380P1"/>
    <property type="match status" value="1"/>
</dbReference>
<organism evidence="5 6">
    <name type="scientific">Papiliotrema laurentii</name>
    <name type="common">Cryptococcus laurentii</name>
    <dbReference type="NCBI Taxonomy" id="5418"/>
    <lineage>
        <taxon>Eukaryota</taxon>
        <taxon>Fungi</taxon>
        <taxon>Dikarya</taxon>
        <taxon>Basidiomycota</taxon>
        <taxon>Agaricomycotina</taxon>
        <taxon>Tremellomycetes</taxon>
        <taxon>Tremellales</taxon>
        <taxon>Rhynchogastremaceae</taxon>
        <taxon>Papiliotrema</taxon>
    </lineage>
</organism>
<dbReference type="Gene3D" id="2.30.180.10">
    <property type="entry name" value="FAS1 domain"/>
    <property type="match status" value="5"/>
</dbReference>
<feature type="region of interest" description="Disordered" evidence="1">
    <location>
        <begin position="192"/>
        <end position="218"/>
    </location>
</feature>
<accession>A0AAD9CUP2</accession>
<keyword evidence="2" id="KW-1133">Transmembrane helix</keyword>
<feature type="domain" description="FAS1" evidence="4">
    <location>
        <begin position="446"/>
        <end position="632"/>
    </location>
</feature>
<dbReference type="GO" id="GO:0005615">
    <property type="term" value="C:extracellular space"/>
    <property type="evidence" value="ECO:0007669"/>
    <property type="project" value="TreeGrafter"/>
</dbReference>
<dbReference type="InterPro" id="IPR036378">
    <property type="entry name" value="FAS1_dom_sf"/>
</dbReference>
<feature type="signal peptide" evidence="3">
    <location>
        <begin position="1"/>
        <end position="20"/>
    </location>
</feature>
<evidence type="ECO:0000259" key="4">
    <source>
        <dbReference type="PROSITE" id="PS50213"/>
    </source>
</evidence>
<dbReference type="PROSITE" id="PS51257">
    <property type="entry name" value="PROKAR_LIPOPROTEIN"/>
    <property type="match status" value="1"/>
</dbReference>
<dbReference type="EMBL" id="JAODAN010000008">
    <property type="protein sequence ID" value="KAK1922442.1"/>
    <property type="molecule type" value="Genomic_DNA"/>
</dbReference>
<feature type="region of interest" description="Disordered" evidence="1">
    <location>
        <begin position="909"/>
        <end position="929"/>
    </location>
</feature>
<evidence type="ECO:0000256" key="2">
    <source>
        <dbReference type="SAM" id="Phobius"/>
    </source>
</evidence>
<feature type="domain" description="FAS1" evidence="4">
    <location>
        <begin position="635"/>
        <end position="791"/>
    </location>
</feature>
<feature type="region of interest" description="Disordered" evidence="1">
    <location>
        <begin position="253"/>
        <end position="273"/>
    </location>
</feature>
<feature type="transmembrane region" description="Helical" evidence="2">
    <location>
        <begin position="1050"/>
        <end position="1074"/>
    </location>
</feature>
<dbReference type="InterPro" id="IPR000782">
    <property type="entry name" value="FAS1_domain"/>
</dbReference>